<evidence type="ECO:0000256" key="1">
    <source>
        <dbReference type="ARBA" id="ARBA00001954"/>
    </source>
</evidence>
<evidence type="ECO:0000256" key="3">
    <source>
        <dbReference type="ARBA" id="ARBA00011995"/>
    </source>
</evidence>
<dbReference type="InterPro" id="IPR019774">
    <property type="entry name" value="Aromatic-AA_hydroxylase_C"/>
</dbReference>
<dbReference type="GO" id="GO:0004505">
    <property type="term" value="F:phenylalanine 4-monooxygenase activity"/>
    <property type="evidence" value="ECO:0007669"/>
    <property type="project" value="UniProtKB-EC"/>
</dbReference>
<dbReference type="EMBL" id="QUTE01018888">
    <property type="protein sequence ID" value="RHY88527.1"/>
    <property type="molecule type" value="Genomic_DNA"/>
</dbReference>
<accession>A0A397EMH1</accession>
<dbReference type="SUPFAM" id="SSF56534">
    <property type="entry name" value="Aromatic aminoacid monoxygenases, catalytic and oligomerization domains"/>
    <property type="match status" value="1"/>
</dbReference>
<keyword evidence="7" id="KW-0503">Monooxygenase</keyword>
<organism evidence="11 12">
    <name type="scientific">Aphanomyces astaci</name>
    <name type="common">Crayfish plague agent</name>
    <dbReference type="NCBI Taxonomy" id="112090"/>
    <lineage>
        <taxon>Eukaryota</taxon>
        <taxon>Sar</taxon>
        <taxon>Stramenopiles</taxon>
        <taxon>Oomycota</taxon>
        <taxon>Saprolegniomycetes</taxon>
        <taxon>Saprolegniales</taxon>
        <taxon>Verrucalvaceae</taxon>
        <taxon>Aphanomyces</taxon>
    </lineage>
</organism>
<dbReference type="InterPro" id="IPR001273">
    <property type="entry name" value="ArAA_hydroxylase"/>
</dbReference>
<name>A0A397EMH1_APHAT</name>
<keyword evidence="4 8" id="KW-0479">Metal-binding</keyword>
<dbReference type="PROSITE" id="PS51410">
    <property type="entry name" value="BH4_AAA_HYDROXYL_2"/>
    <property type="match status" value="2"/>
</dbReference>
<keyword evidence="6 8" id="KW-0408">Iron</keyword>
<evidence type="ECO:0000256" key="2">
    <source>
        <dbReference type="ARBA" id="ARBA00009712"/>
    </source>
</evidence>
<dbReference type="EC" id="1.14.16.1" evidence="3"/>
<feature type="domain" description="Biopterin-dependent aromatic amino acid hydroxylase family profile" evidence="10">
    <location>
        <begin position="85"/>
        <end position="250"/>
    </location>
</feature>
<feature type="non-terminal residue" evidence="11">
    <location>
        <position position="1"/>
    </location>
</feature>
<keyword evidence="9" id="KW-0175">Coiled coil</keyword>
<comment type="cofactor">
    <cofactor evidence="1 8">
        <name>Fe(2+)</name>
        <dbReference type="ChEBI" id="CHEBI:29033"/>
    </cofactor>
</comment>
<feature type="domain" description="Biopterin-dependent aromatic amino acid hydroxylase family profile" evidence="10">
    <location>
        <begin position="1"/>
        <end position="84"/>
    </location>
</feature>
<keyword evidence="5" id="KW-0560">Oxidoreductase</keyword>
<feature type="binding site" evidence="8">
    <location>
        <position position="119"/>
    </location>
    <ligand>
        <name>Fe cation</name>
        <dbReference type="ChEBI" id="CHEBI:24875"/>
    </ligand>
</feature>
<dbReference type="GO" id="GO:0005506">
    <property type="term" value="F:iron ion binding"/>
    <property type="evidence" value="ECO:0007669"/>
    <property type="project" value="InterPro"/>
</dbReference>
<reference evidence="11 12" key="1">
    <citation type="submission" date="2018-08" db="EMBL/GenBank/DDBJ databases">
        <title>Aphanomyces genome sequencing and annotation.</title>
        <authorList>
            <person name="Minardi D."/>
            <person name="Oidtmann B."/>
            <person name="Van Der Giezen M."/>
            <person name="Studholme D.J."/>
        </authorList>
    </citation>
    <scope>NUCLEOTIDE SEQUENCE [LARGE SCALE GENOMIC DNA]</scope>
    <source>
        <strain evidence="11 12">197901</strain>
    </source>
</reference>
<dbReference type="AlphaFoldDB" id="A0A397EMH1"/>
<gene>
    <name evidence="11" type="ORF">DYB31_012608</name>
</gene>
<evidence type="ECO:0000256" key="8">
    <source>
        <dbReference type="PIRSR" id="PIRSR601273-2"/>
    </source>
</evidence>
<evidence type="ECO:0000259" key="10">
    <source>
        <dbReference type="PROSITE" id="PS51410"/>
    </source>
</evidence>
<dbReference type="Pfam" id="PF00351">
    <property type="entry name" value="Biopterin_H"/>
    <property type="match status" value="2"/>
</dbReference>
<evidence type="ECO:0000313" key="12">
    <source>
        <dbReference type="Proteomes" id="UP000266196"/>
    </source>
</evidence>
<dbReference type="VEuPathDB" id="FungiDB:H257_03088"/>
<evidence type="ECO:0000256" key="5">
    <source>
        <dbReference type="ARBA" id="ARBA00023002"/>
    </source>
</evidence>
<feature type="coiled-coil region" evidence="9">
    <location>
        <begin position="263"/>
        <end position="290"/>
    </location>
</feature>
<dbReference type="Proteomes" id="UP000266196">
    <property type="component" value="Unassembled WGS sequence"/>
</dbReference>
<proteinExistence type="inferred from homology"/>
<dbReference type="InterPro" id="IPR036951">
    <property type="entry name" value="ArAA_hydroxylase_sf"/>
</dbReference>
<evidence type="ECO:0000313" key="11">
    <source>
        <dbReference type="EMBL" id="RHY88527.1"/>
    </source>
</evidence>
<comment type="caution">
    <text evidence="11">The sequence shown here is derived from an EMBL/GenBank/DDBJ whole genome shotgun (WGS) entry which is preliminary data.</text>
</comment>
<dbReference type="Gene3D" id="1.10.800.10">
    <property type="entry name" value="Aromatic amino acid hydroxylase"/>
    <property type="match status" value="2"/>
</dbReference>
<dbReference type="PANTHER" id="PTHR11473:SF24">
    <property type="entry name" value="PHENYLALANINE-4-HYDROXYLASE"/>
    <property type="match status" value="1"/>
</dbReference>
<protein>
    <recommendedName>
        <fullName evidence="3">phenylalanine 4-monooxygenase</fullName>
        <ecNumber evidence="3">1.14.16.1</ecNumber>
    </recommendedName>
</protein>
<dbReference type="VEuPathDB" id="FungiDB:H257_03087"/>
<dbReference type="InterPro" id="IPR036329">
    <property type="entry name" value="Aro-AA_hydroxylase_C_sf"/>
</dbReference>
<evidence type="ECO:0000256" key="7">
    <source>
        <dbReference type="ARBA" id="ARBA00023033"/>
    </source>
</evidence>
<dbReference type="PANTHER" id="PTHR11473">
    <property type="entry name" value="AROMATIC AMINO ACID HYDROXYLASE"/>
    <property type="match status" value="1"/>
</dbReference>
<comment type="similarity">
    <text evidence="2">Belongs to the biopterin-dependent aromatic amino acid hydroxylase family.</text>
</comment>
<evidence type="ECO:0000256" key="9">
    <source>
        <dbReference type="SAM" id="Coils"/>
    </source>
</evidence>
<evidence type="ECO:0000256" key="4">
    <source>
        <dbReference type="ARBA" id="ARBA00022723"/>
    </source>
</evidence>
<sequence>IKTWGVVYDRMEDMWAKYACDEFKYILPLLESNCGYGRDNIPQAQDISDFLKECTGFTLRPVAGLLSARDFLNGLAFRVFFSTQDPDFADFSHEIGLASLGASDEEIERLATCYWFSVEFGVCMQNGEKKAYGAGLLSSFGELEYACSPTRPAGGEAAFPEYRPWNPVDAAKQKYPITTYQPVYYVADSLADAKARMREFTEDMKKPFYARYNPYQQTISVDRAVGSGVQRLMAAKDGCESLTSDETIHDDELVAVPKRKRIRKRAMDELAYLKGQVAEYTQQLHALQAKVPDLAAVSQWEGRSRRQAAERAAVEQENHKLKAALEGQLKIVESLVKIVTKRPKLAEEMYLDVGARHDALPADPAARVARMHAMVDAEYPKWEGHFITKRLLDPPVATAPAIETNVQYVDERIGFDCIMRRALNVNVHDCASILWTMYFENMDITLVISKADSNDKCTVKYYAHGTLPCKSRQDVTPLELLLTLNNDTDDDDNEDDITSMPAAYHMEFAQFMMASYRDNLESLSIHIDHTLLAVMDPLDTKRTLYDSPAE</sequence>
<evidence type="ECO:0000256" key="6">
    <source>
        <dbReference type="ARBA" id="ARBA00023004"/>
    </source>
</evidence>